<accession>W3XAT7</accession>
<feature type="region of interest" description="Disordered" evidence="2">
    <location>
        <begin position="234"/>
        <end position="253"/>
    </location>
</feature>
<name>W3XAT7_PESFW</name>
<feature type="region of interest" description="Disordered" evidence="2">
    <location>
        <begin position="307"/>
        <end position="386"/>
    </location>
</feature>
<feature type="compositionally biased region" description="Low complexity" evidence="2">
    <location>
        <begin position="359"/>
        <end position="383"/>
    </location>
</feature>
<gene>
    <name evidence="3" type="ORF">PFICI_07258</name>
</gene>
<feature type="compositionally biased region" description="Low complexity" evidence="2">
    <location>
        <begin position="234"/>
        <end position="249"/>
    </location>
</feature>
<dbReference type="Proteomes" id="UP000030651">
    <property type="component" value="Unassembled WGS sequence"/>
</dbReference>
<evidence type="ECO:0000313" key="3">
    <source>
        <dbReference type="EMBL" id="ETS82256.1"/>
    </source>
</evidence>
<protein>
    <recommendedName>
        <fullName evidence="5">RING finger domain-containing protein</fullName>
    </recommendedName>
</protein>
<feature type="region of interest" description="Disordered" evidence="2">
    <location>
        <begin position="1"/>
        <end position="63"/>
    </location>
</feature>
<sequence length="779" mass="85683">MEPHDVPPPPYSETDIYAASSVDHQSNPAATHSHISQADDASSSRSNIVYTPPDTPQDSHHAFTGAEDCQTTASAQVYFDVRSAADHLRASAPIVHTISVSDDPSPADFPFPNWAASRDVNQQDWRTFINYLIPDYADKANFGIMDRKLRSAESDSPTPSTSARETAEPQLDDLKSSSLRRRLTNTVKEWNGGFFGPRGVSIRLLEETSTGEPKARMPSGRDSAFDAGATERVAPAASSPAAASGPIAPQGRGGWREQLYQRLGMDINERSLRMGPLTIDGDRVAFGSTLEMDSRGVRWHGRDIAEQFSGGHDRDRHAAGSRGRGTGRWWHDGSGHPARRGGGPFDTNTWGSIRRRSQSRGSSMSDSSTSSSDSNSTISSIGSLPDWDDLRDSQIPVVKQSVEAWLAHPDQIVTKAELKRAKSEIKAAKSLPQPAVASDAQQREEIKNLLSRFNDLKKHQTANLKAARKQSKAQKRAERRTRRARDRGEKKEQRRHRREHRRAERELGRQQRRHGKTPEVPVRDQAQPQQTSHPVPPNVPGPHAVPPFPMPNEHPYGPSPFFGPGRSGGPGLSFSGGWGRGHHQWQHPHAAAESSRAQAEAAREQAFQARVQAHEQAVQARARAHEMAVHQRAIAHEQAARARAQAAVQRDLAQSQAAAVSAAAQTQSQVQTSAAAHERYAAKYRAAEALEQEMEAKRVALLSLQESAEAEAIAAAKAGKGDQKRAGPSHMELNAEALERELEDLGCRIEELIFEADEEFAKTLEQEDRDDKSKVRWVE</sequence>
<dbReference type="AlphaFoldDB" id="W3XAT7"/>
<dbReference type="eggNOG" id="ENOG502QPMX">
    <property type="taxonomic scope" value="Eukaryota"/>
</dbReference>
<dbReference type="KEGG" id="pfy:PFICI_07258"/>
<evidence type="ECO:0008006" key="5">
    <source>
        <dbReference type="Google" id="ProtNLM"/>
    </source>
</evidence>
<keyword evidence="4" id="KW-1185">Reference proteome</keyword>
<feature type="compositionally biased region" description="Pro residues" evidence="2">
    <location>
        <begin position="1"/>
        <end position="11"/>
    </location>
</feature>
<feature type="compositionally biased region" description="Gly residues" evidence="2">
    <location>
        <begin position="565"/>
        <end position="579"/>
    </location>
</feature>
<feature type="compositionally biased region" description="Basic and acidic residues" evidence="2">
    <location>
        <begin position="307"/>
        <end position="318"/>
    </location>
</feature>
<dbReference type="GeneID" id="19272271"/>
<dbReference type="OMA" id="PYPENWA"/>
<dbReference type="OrthoDB" id="5408998at2759"/>
<feature type="region of interest" description="Disordered" evidence="2">
    <location>
        <begin position="457"/>
        <end position="603"/>
    </location>
</feature>
<feature type="compositionally biased region" description="Polar residues" evidence="2">
    <location>
        <begin position="154"/>
        <end position="164"/>
    </location>
</feature>
<evidence type="ECO:0000256" key="2">
    <source>
        <dbReference type="SAM" id="MobiDB-lite"/>
    </source>
</evidence>
<dbReference type="EMBL" id="KI912112">
    <property type="protein sequence ID" value="ETS82256.1"/>
    <property type="molecule type" value="Genomic_DNA"/>
</dbReference>
<dbReference type="RefSeq" id="XP_007834030.1">
    <property type="nucleotide sequence ID" value="XM_007835839.1"/>
</dbReference>
<feature type="coiled-coil region" evidence="1">
    <location>
        <begin position="677"/>
        <end position="707"/>
    </location>
</feature>
<proteinExistence type="predicted"/>
<feature type="compositionally biased region" description="Low complexity" evidence="2">
    <location>
        <begin position="587"/>
        <end position="603"/>
    </location>
</feature>
<feature type="compositionally biased region" description="Pro residues" evidence="2">
    <location>
        <begin position="534"/>
        <end position="552"/>
    </location>
</feature>
<dbReference type="InParanoid" id="W3XAT7"/>
<dbReference type="HOGENOM" id="CLU_012880_0_0_1"/>
<evidence type="ECO:0000256" key="1">
    <source>
        <dbReference type="SAM" id="Coils"/>
    </source>
</evidence>
<organism evidence="3 4">
    <name type="scientific">Pestalotiopsis fici (strain W106-1 / CGMCC3.15140)</name>
    <dbReference type="NCBI Taxonomy" id="1229662"/>
    <lineage>
        <taxon>Eukaryota</taxon>
        <taxon>Fungi</taxon>
        <taxon>Dikarya</taxon>
        <taxon>Ascomycota</taxon>
        <taxon>Pezizomycotina</taxon>
        <taxon>Sordariomycetes</taxon>
        <taxon>Xylariomycetidae</taxon>
        <taxon>Amphisphaeriales</taxon>
        <taxon>Sporocadaceae</taxon>
        <taxon>Pestalotiopsis</taxon>
    </lineage>
</organism>
<keyword evidence="1" id="KW-0175">Coiled coil</keyword>
<feature type="compositionally biased region" description="Basic residues" evidence="2">
    <location>
        <begin position="466"/>
        <end position="485"/>
    </location>
</feature>
<feature type="region of interest" description="Disordered" evidence="2">
    <location>
        <begin position="150"/>
        <end position="178"/>
    </location>
</feature>
<reference evidence="4" key="1">
    <citation type="journal article" date="2015" name="BMC Genomics">
        <title>Genomic and transcriptomic analysis of the endophytic fungus Pestalotiopsis fici reveals its lifestyle and high potential for synthesis of natural products.</title>
        <authorList>
            <person name="Wang X."/>
            <person name="Zhang X."/>
            <person name="Liu L."/>
            <person name="Xiang M."/>
            <person name="Wang W."/>
            <person name="Sun X."/>
            <person name="Che Y."/>
            <person name="Guo L."/>
            <person name="Liu G."/>
            <person name="Guo L."/>
            <person name="Wang C."/>
            <person name="Yin W.B."/>
            <person name="Stadler M."/>
            <person name="Zhang X."/>
            <person name="Liu X."/>
        </authorList>
    </citation>
    <scope>NUCLEOTIDE SEQUENCE [LARGE SCALE GENOMIC DNA]</scope>
    <source>
        <strain evidence="4">W106-1 / CGMCC3.15140</strain>
    </source>
</reference>
<feature type="compositionally biased region" description="Polar residues" evidence="2">
    <location>
        <begin position="22"/>
        <end position="49"/>
    </location>
</feature>
<evidence type="ECO:0000313" key="4">
    <source>
        <dbReference type="Proteomes" id="UP000030651"/>
    </source>
</evidence>